<dbReference type="GO" id="GO:0005634">
    <property type="term" value="C:nucleus"/>
    <property type="evidence" value="ECO:0007669"/>
    <property type="project" value="TreeGrafter"/>
</dbReference>
<protein>
    <recommendedName>
        <fullName evidence="1">Rhodanese domain-containing protein</fullName>
    </recommendedName>
</protein>
<proteinExistence type="predicted"/>
<gene>
    <name evidence="2" type="ORF">P43SY_005405</name>
</gene>
<dbReference type="InterPro" id="IPR001763">
    <property type="entry name" value="Rhodanese-like_dom"/>
</dbReference>
<dbReference type="PANTHER" id="PTHR10828">
    <property type="entry name" value="M-PHASE INDUCER PHOSPHATASE DUAL SPECIFICITY PHOSPHATASE CDC25"/>
    <property type="match status" value="1"/>
</dbReference>
<dbReference type="Gene3D" id="3.40.250.10">
    <property type="entry name" value="Rhodanese-like domain"/>
    <property type="match status" value="1"/>
</dbReference>
<reference evidence="2" key="1">
    <citation type="submission" date="2021-12" db="EMBL/GenBank/DDBJ databases">
        <title>Prjna785345.</title>
        <authorList>
            <person name="Rujirawat T."/>
            <person name="Krajaejun T."/>
        </authorList>
    </citation>
    <scope>NUCLEOTIDE SEQUENCE</scope>
    <source>
        <strain evidence="2">Pi057C3</strain>
    </source>
</reference>
<sequence length="80" mass="9144">MTELRPDYIAASELATALRRTGGARPVVIDVRDEDFAGGHIRGAINMPEWQFRDDDFVDQLVEKYRQAEQVVFHCMFSQG</sequence>
<dbReference type="EMBL" id="JAKCXM010000302">
    <property type="protein sequence ID" value="KAJ0396293.1"/>
    <property type="molecule type" value="Genomic_DNA"/>
</dbReference>
<evidence type="ECO:0000313" key="2">
    <source>
        <dbReference type="EMBL" id="KAJ0396293.1"/>
    </source>
</evidence>
<dbReference type="PANTHER" id="PTHR10828:SF38">
    <property type="entry name" value="ARSENICAL-RESISTANCE PROTEIN 2-RELATED"/>
    <property type="match status" value="1"/>
</dbReference>
<dbReference type="GO" id="GO:0004725">
    <property type="term" value="F:protein tyrosine phosphatase activity"/>
    <property type="evidence" value="ECO:0007669"/>
    <property type="project" value="TreeGrafter"/>
</dbReference>
<name>A0AAD5Q6E1_PYTIN</name>
<evidence type="ECO:0000313" key="3">
    <source>
        <dbReference type="Proteomes" id="UP001209570"/>
    </source>
</evidence>
<keyword evidence="3" id="KW-1185">Reference proteome</keyword>
<organism evidence="2 3">
    <name type="scientific">Pythium insidiosum</name>
    <name type="common">Pythiosis disease agent</name>
    <dbReference type="NCBI Taxonomy" id="114742"/>
    <lineage>
        <taxon>Eukaryota</taxon>
        <taxon>Sar</taxon>
        <taxon>Stramenopiles</taxon>
        <taxon>Oomycota</taxon>
        <taxon>Peronosporomycetes</taxon>
        <taxon>Pythiales</taxon>
        <taxon>Pythiaceae</taxon>
        <taxon>Pythium</taxon>
    </lineage>
</organism>
<evidence type="ECO:0000259" key="1">
    <source>
        <dbReference type="PROSITE" id="PS50206"/>
    </source>
</evidence>
<dbReference type="GO" id="GO:0005737">
    <property type="term" value="C:cytoplasm"/>
    <property type="evidence" value="ECO:0007669"/>
    <property type="project" value="TreeGrafter"/>
</dbReference>
<dbReference type="SUPFAM" id="SSF52821">
    <property type="entry name" value="Rhodanese/Cell cycle control phosphatase"/>
    <property type="match status" value="1"/>
</dbReference>
<dbReference type="Proteomes" id="UP001209570">
    <property type="component" value="Unassembled WGS sequence"/>
</dbReference>
<dbReference type="Pfam" id="PF00581">
    <property type="entry name" value="Rhodanese"/>
    <property type="match status" value="1"/>
</dbReference>
<accession>A0AAD5Q6E1</accession>
<dbReference type="InterPro" id="IPR036873">
    <property type="entry name" value="Rhodanese-like_dom_sf"/>
</dbReference>
<feature type="domain" description="Rhodanese" evidence="1">
    <location>
        <begin position="22"/>
        <end position="75"/>
    </location>
</feature>
<dbReference type="PROSITE" id="PS50206">
    <property type="entry name" value="RHODANESE_3"/>
    <property type="match status" value="1"/>
</dbReference>
<dbReference type="AlphaFoldDB" id="A0AAD5Q6E1"/>
<comment type="caution">
    <text evidence="2">The sequence shown here is derived from an EMBL/GenBank/DDBJ whole genome shotgun (WGS) entry which is preliminary data.</text>
</comment>